<evidence type="ECO:0000313" key="2">
    <source>
        <dbReference type="EMBL" id="CAH0541757.1"/>
    </source>
</evidence>
<dbReference type="SUPFAM" id="SSF53335">
    <property type="entry name" value="S-adenosyl-L-methionine-dependent methyltransferases"/>
    <property type="match status" value="1"/>
</dbReference>
<dbReference type="InterPro" id="IPR029063">
    <property type="entry name" value="SAM-dependent_MTases_sf"/>
</dbReference>
<name>A0ABM9A8N9_9VIBR</name>
<dbReference type="EMBL" id="CAKLDM010000002">
    <property type="protein sequence ID" value="CAH0541757.1"/>
    <property type="molecule type" value="Genomic_DNA"/>
</dbReference>
<dbReference type="Gene3D" id="3.40.50.150">
    <property type="entry name" value="Vaccinia Virus protein VP39"/>
    <property type="match status" value="1"/>
</dbReference>
<protein>
    <recommendedName>
        <fullName evidence="1">Methyltransferase type 11 domain-containing protein</fullName>
    </recommendedName>
</protein>
<evidence type="ECO:0000259" key="1">
    <source>
        <dbReference type="Pfam" id="PF08241"/>
    </source>
</evidence>
<gene>
    <name evidence="2" type="ORF">VMF7928_03815</name>
</gene>
<dbReference type="Proteomes" id="UP000838748">
    <property type="component" value="Unassembled WGS sequence"/>
</dbReference>
<proteinExistence type="predicted"/>
<comment type="caution">
    <text evidence="2">The sequence shown here is derived from an EMBL/GenBank/DDBJ whole genome shotgun (WGS) entry which is preliminary data.</text>
</comment>
<keyword evidence="3" id="KW-1185">Reference proteome</keyword>
<dbReference type="RefSeq" id="WP_237363261.1">
    <property type="nucleotide sequence ID" value="NZ_CAKLDM010000002.1"/>
</dbReference>
<accession>A0ABM9A8N9</accession>
<evidence type="ECO:0000313" key="3">
    <source>
        <dbReference type="Proteomes" id="UP000838748"/>
    </source>
</evidence>
<dbReference type="InterPro" id="IPR013216">
    <property type="entry name" value="Methyltransf_11"/>
</dbReference>
<sequence length="268" mass="30519">MLLVSEKATRWRESNLKLKLREVELLVKYFGKDHHFENVLEVGAGNCSQSEFLYKLASNSLFSIDLNSERLFSGNNLKSQTLLVADAEQLDQVDFPIQFDLVFSSNVLEHLPNVKDCLDTSLLVSNENSFYVHILPNPTWRLFSTLLYYPIKLRNLIGRLFSKKEVAAKSSWGNNMKIDVAKPSFLSRLLPPVHGVSNNLFQEFKAFRRSAWIRIFEECGYEVVDVLPGPISTGYGIGFDSLKPLLEGMGLSTEYIYILNRAKNVSEI</sequence>
<reference evidence="2" key="1">
    <citation type="submission" date="2021-11" db="EMBL/GenBank/DDBJ databases">
        <authorList>
            <person name="Rodrigo-Torres L."/>
            <person name="Arahal R. D."/>
            <person name="Lucena T."/>
        </authorList>
    </citation>
    <scope>NUCLEOTIDE SEQUENCE</scope>
    <source>
        <strain evidence="2">CECT 7928</strain>
    </source>
</reference>
<dbReference type="Pfam" id="PF08241">
    <property type="entry name" value="Methyltransf_11"/>
    <property type="match status" value="1"/>
</dbReference>
<organism evidence="2 3">
    <name type="scientific">Vibrio marisflavi CECT 7928</name>
    <dbReference type="NCBI Taxonomy" id="634439"/>
    <lineage>
        <taxon>Bacteria</taxon>
        <taxon>Pseudomonadati</taxon>
        <taxon>Pseudomonadota</taxon>
        <taxon>Gammaproteobacteria</taxon>
        <taxon>Vibrionales</taxon>
        <taxon>Vibrionaceae</taxon>
        <taxon>Vibrio</taxon>
    </lineage>
</organism>
<feature type="domain" description="Methyltransferase type 11" evidence="1">
    <location>
        <begin position="40"/>
        <end position="119"/>
    </location>
</feature>